<dbReference type="SMR" id="A2E406"/>
<reference evidence="6" key="1">
    <citation type="submission" date="2006-10" db="EMBL/GenBank/DDBJ databases">
        <authorList>
            <person name="Amadeo P."/>
            <person name="Zhao Q."/>
            <person name="Wortman J."/>
            <person name="Fraser-Liggett C."/>
            <person name="Carlton J."/>
        </authorList>
    </citation>
    <scope>NUCLEOTIDE SEQUENCE</scope>
    <source>
        <strain evidence="6">G3</strain>
    </source>
</reference>
<dbReference type="eggNOG" id="KOG0324">
    <property type="taxonomic scope" value="Eukaryota"/>
</dbReference>
<keyword evidence="2" id="KW-0645">Protease</keyword>
<dbReference type="Proteomes" id="UP000001542">
    <property type="component" value="Unassembled WGS sequence"/>
</dbReference>
<feature type="domain" description="PPPDE" evidence="5">
    <location>
        <begin position="2"/>
        <end position="147"/>
    </location>
</feature>
<evidence type="ECO:0000256" key="1">
    <source>
        <dbReference type="ARBA" id="ARBA00008140"/>
    </source>
</evidence>
<dbReference type="SMART" id="SM01179">
    <property type="entry name" value="DUF862"/>
    <property type="match status" value="1"/>
</dbReference>
<evidence type="ECO:0000256" key="4">
    <source>
        <dbReference type="SAM" id="MobiDB-lite"/>
    </source>
</evidence>
<name>A2E406_TRIV3</name>
<dbReference type="PANTHER" id="PTHR12378">
    <property type="entry name" value="DESUMOYLATING ISOPEPTIDASE"/>
    <property type="match status" value="1"/>
</dbReference>
<accession>A2E406</accession>
<dbReference type="Pfam" id="PF05903">
    <property type="entry name" value="Peptidase_C97"/>
    <property type="match status" value="1"/>
</dbReference>
<evidence type="ECO:0000259" key="5">
    <source>
        <dbReference type="PROSITE" id="PS51858"/>
    </source>
</evidence>
<evidence type="ECO:0000256" key="3">
    <source>
        <dbReference type="ARBA" id="ARBA00022801"/>
    </source>
</evidence>
<dbReference type="STRING" id="5722.A2E406"/>
<feature type="region of interest" description="Disordered" evidence="4">
    <location>
        <begin position="183"/>
        <end position="202"/>
    </location>
</feature>
<dbReference type="VEuPathDB" id="TrichDB:TVAG_074890"/>
<dbReference type="PROSITE" id="PS51858">
    <property type="entry name" value="PPPDE"/>
    <property type="match status" value="1"/>
</dbReference>
<proteinExistence type="inferred from homology"/>
<organism evidence="6 7">
    <name type="scientific">Trichomonas vaginalis (strain ATCC PRA-98 / G3)</name>
    <dbReference type="NCBI Taxonomy" id="412133"/>
    <lineage>
        <taxon>Eukaryota</taxon>
        <taxon>Metamonada</taxon>
        <taxon>Parabasalia</taxon>
        <taxon>Trichomonadida</taxon>
        <taxon>Trichomonadidae</taxon>
        <taxon>Trichomonas</taxon>
    </lineage>
</organism>
<dbReference type="GO" id="GO:0101005">
    <property type="term" value="F:deubiquitinase activity"/>
    <property type="evidence" value="ECO:0000318"/>
    <property type="project" value="GO_Central"/>
</dbReference>
<dbReference type="InterPro" id="IPR008580">
    <property type="entry name" value="PPPDE_dom"/>
</dbReference>
<dbReference type="InterPro" id="IPR042266">
    <property type="entry name" value="PPPDE_sf"/>
</dbReference>
<dbReference type="PANTHER" id="PTHR12378:SF80">
    <property type="entry name" value="IP06716P-RELATED"/>
    <property type="match status" value="1"/>
</dbReference>
<comment type="similarity">
    <text evidence="1">Belongs to the DeSI family.</text>
</comment>
<evidence type="ECO:0000313" key="6">
    <source>
        <dbReference type="EMBL" id="EAY12661.1"/>
    </source>
</evidence>
<dbReference type="AlphaFoldDB" id="A2E406"/>
<sequence>MTKIKVNVFNLTPLNKVFACFKVGVYHTSIVIGEEYEYYYGFCQRGITGIDGPEVINQLPSVMQGSFNSSHEIGETSLSVEECREICHQLKASDKWLSDYYHVLYHNCNSFTLEFCKILVGENNVQNYPYWVTRSESIGRFVFNISLSHFLGFVRYVPGFSFPKEVCNFNKYQGDSDPYDIDEVGSEGSDAVVTEPSHGKNQ</sequence>
<evidence type="ECO:0000313" key="7">
    <source>
        <dbReference type="Proteomes" id="UP000001542"/>
    </source>
</evidence>
<keyword evidence="3" id="KW-0378">Hydrolase</keyword>
<dbReference type="Gene3D" id="3.90.1720.30">
    <property type="entry name" value="PPPDE domains"/>
    <property type="match status" value="1"/>
</dbReference>
<dbReference type="EMBL" id="DS113298">
    <property type="protein sequence ID" value="EAY12661.1"/>
    <property type="molecule type" value="Genomic_DNA"/>
</dbReference>
<dbReference type="FunCoup" id="A2E406">
    <property type="interactions" value="64"/>
</dbReference>
<dbReference type="VEuPathDB" id="TrichDB:TVAGG3_0732070"/>
<evidence type="ECO:0000256" key="2">
    <source>
        <dbReference type="ARBA" id="ARBA00022670"/>
    </source>
</evidence>
<reference evidence="6" key="2">
    <citation type="journal article" date="2007" name="Science">
        <title>Draft genome sequence of the sexually transmitted pathogen Trichomonas vaginalis.</title>
        <authorList>
            <person name="Carlton J.M."/>
            <person name="Hirt R.P."/>
            <person name="Silva J.C."/>
            <person name="Delcher A.L."/>
            <person name="Schatz M."/>
            <person name="Zhao Q."/>
            <person name="Wortman J.R."/>
            <person name="Bidwell S.L."/>
            <person name="Alsmark U.C.M."/>
            <person name="Besteiro S."/>
            <person name="Sicheritz-Ponten T."/>
            <person name="Noel C.J."/>
            <person name="Dacks J.B."/>
            <person name="Foster P.G."/>
            <person name="Simillion C."/>
            <person name="Van de Peer Y."/>
            <person name="Miranda-Saavedra D."/>
            <person name="Barton G.J."/>
            <person name="Westrop G.D."/>
            <person name="Mueller S."/>
            <person name="Dessi D."/>
            <person name="Fiori P.L."/>
            <person name="Ren Q."/>
            <person name="Paulsen I."/>
            <person name="Zhang H."/>
            <person name="Bastida-Corcuera F.D."/>
            <person name="Simoes-Barbosa A."/>
            <person name="Brown M.T."/>
            <person name="Hayes R.D."/>
            <person name="Mukherjee M."/>
            <person name="Okumura C.Y."/>
            <person name="Schneider R."/>
            <person name="Smith A.J."/>
            <person name="Vanacova S."/>
            <person name="Villalvazo M."/>
            <person name="Haas B.J."/>
            <person name="Pertea M."/>
            <person name="Feldblyum T.V."/>
            <person name="Utterback T.R."/>
            <person name="Shu C.L."/>
            <person name="Osoegawa K."/>
            <person name="de Jong P.J."/>
            <person name="Hrdy I."/>
            <person name="Horvathova L."/>
            <person name="Zubacova Z."/>
            <person name="Dolezal P."/>
            <person name="Malik S.B."/>
            <person name="Logsdon J.M. Jr."/>
            <person name="Henze K."/>
            <person name="Gupta A."/>
            <person name="Wang C.C."/>
            <person name="Dunne R.L."/>
            <person name="Upcroft J.A."/>
            <person name="Upcroft P."/>
            <person name="White O."/>
            <person name="Salzberg S.L."/>
            <person name="Tang P."/>
            <person name="Chiu C.-H."/>
            <person name="Lee Y.-S."/>
            <person name="Embley T.M."/>
            <person name="Coombs G.H."/>
            <person name="Mottram J.C."/>
            <person name="Tachezy J."/>
            <person name="Fraser-Liggett C.M."/>
            <person name="Johnson P.J."/>
        </authorList>
    </citation>
    <scope>NUCLEOTIDE SEQUENCE [LARGE SCALE GENOMIC DNA]</scope>
    <source>
        <strain evidence="6">G3</strain>
    </source>
</reference>
<dbReference type="OrthoDB" id="412286at2759"/>
<protein>
    <recommendedName>
        <fullName evidence="5">PPPDE domain-containing protein</fullName>
    </recommendedName>
</protein>
<dbReference type="InParanoid" id="A2E406"/>
<dbReference type="GO" id="GO:0006508">
    <property type="term" value="P:proteolysis"/>
    <property type="evidence" value="ECO:0007669"/>
    <property type="project" value="UniProtKB-KW"/>
</dbReference>
<gene>
    <name evidence="6" type="ORF">TVAG_074890</name>
</gene>
<keyword evidence="7" id="KW-1185">Reference proteome</keyword>